<accession>A0A367LCQ0</accession>
<comment type="similarity">
    <text evidence="2 6">Belongs to the flavin monoamine oxidase family.</text>
</comment>
<evidence type="ECO:0000256" key="6">
    <source>
        <dbReference type="RuleBase" id="RU362067"/>
    </source>
</evidence>
<keyword evidence="9" id="KW-1185">Reference proteome</keyword>
<proteinExistence type="inferred from homology"/>
<organism evidence="8 9">
    <name type="scientific">Ophiocordyceps polyrhachis-furcata BCC 54312</name>
    <dbReference type="NCBI Taxonomy" id="1330021"/>
    <lineage>
        <taxon>Eukaryota</taxon>
        <taxon>Fungi</taxon>
        <taxon>Dikarya</taxon>
        <taxon>Ascomycota</taxon>
        <taxon>Pezizomycotina</taxon>
        <taxon>Sordariomycetes</taxon>
        <taxon>Hypocreomycetidae</taxon>
        <taxon>Hypocreales</taxon>
        <taxon>Ophiocordycipitaceae</taxon>
        <taxon>Ophiocordyceps</taxon>
    </lineage>
</organism>
<sequence>MAESKVQVLIVGAGLSGLCAAREIHHAGLSYVVLEAMDRVGGKTLSLPAKEDGAVVVDMGAAWINDTSQSEIYRLAKEFGFDLVRQRTGGLNLHRDAHGQLHKIPYGKIANLEPEQLAQIEQVLGAIAEYAEQCNTEDPSQGPDAIAIDAMNVQEFIDGKFGNEASFLAPYITRHLLGVEPHEVSALFLLDIFKRGTGLQNVLSDFKDGGQYLRNRQGNQAFCTRLAEQLKPGSVKVSAAVESISQSPTEGCIVKAGDGSTYQAQKVIVSVPAGLQHTIKFDPDLPSARKQLGQGSAFGYYSKTVLVYEEPWWHAADLSGEYSADTGPISFARDTCVPEDGQYSITCFHAGDGGREWSRLSAEERKRTVLEDFDAAFSNVVPHVPQPVNIVEKDWLKDPWALGGPGPVLKPGILTSDAGRCLCEPFGNVYFVGTETAPVWRGYMDGAVRSGIRGGNEVIAAMKDR</sequence>
<evidence type="ECO:0000256" key="2">
    <source>
        <dbReference type="ARBA" id="ARBA00005995"/>
    </source>
</evidence>
<gene>
    <name evidence="8" type="ORF">L249_0909</name>
</gene>
<dbReference type="OrthoDB" id="5046242at2759"/>
<dbReference type="InterPro" id="IPR036188">
    <property type="entry name" value="FAD/NAD-bd_sf"/>
</dbReference>
<evidence type="ECO:0000256" key="3">
    <source>
        <dbReference type="ARBA" id="ARBA00023002"/>
    </source>
</evidence>
<feature type="binding site" evidence="5">
    <location>
        <position position="16"/>
    </location>
    <ligand>
        <name>FAD</name>
        <dbReference type="ChEBI" id="CHEBI:57692"/>
    </ligand>
</feature>
<dbReference type="InterPro" id="IPR002937">
    <property type="entry name" value="Amino_oxidase"/>
</dbReference>
<evidence type="ECO:0000256" key="4">
    <source>
        <dbReference type="ARBA" id="ARBA00048448"/>
    </source>
</evidence>
<feature type="binding site" evidence="5">
    <location>
        <position position="348"/>
    </location>
    <ligand>
        <name>substrate</name>
    </ligand>
</feature>
<feature type="domain" description="Amine oxidase" evidence="7">
    <location>
        <begin position="15"/>
        <end position="457"/>
    </location>
</feature>
<keyword evidence="6" id="KW-0285">Flavoprotein</keyword>
<feature type="binding site" evidence="5">
    <location>
        <position position="435"/>
    </location>
    <ligand>
        <name>FAD</name>
        <dbReference type="ChEBI" id="CHEBI:57692"/>
    </ligand>
</feature>
<dbReference type="Pfam" id="PF01593">
    <property type="entry name" value="Amino_oxidase"/>
    <property type="match status" value="1"/>
</dbReference>
<comment type="cofactor">
    <cofactor evidence="1 6">
        <name>FAD</name>
        <dbReference type="ChEBI" id="CHEBI:57692"/>
    </cofactor>
</comment>
<dbReference type="InterPro" id="IPR050703">
    <property type="entry name" value="Flavin_MAO"/>
</dbReference>
<keyword evidence="6" id="KW-0274">FAD</keyword>
<dbReference type="AlphaFoldDB" id="A0A367LCQ0"/>
<feature type="binding site" evidence="5">
    <location>
        <begin position="35"/>
        <end position="36"/>
    </location>
    <ligand>
        <name>FAD</name>
        <dbReference type="ChEBI" id="CHEBI:57692"/>
    </ligand>
</feature>
<keyword evidence="3 6" id="KW-0560">Oxidoreductase</keyword>
<dbReference type="EC" id="1.4.3.-" evidence="6"/>
<dbReference type="Gene3D" id="3.90.660.10">
    <property type="match status" value="1"/>
</dbReference>
<comment type="caution">
    <text evidence="8">The sequence shown here is derived from an EMBL/GenBank/DDBJ whole genome shotgun (WGS) entry which is preliminary data.</text>
</comment>
<feature type="binding site" evidence="5">
    <location>
        <position position="241"/>
    </location>
    <ligand>
        <name>substrate</name>
    </ligand>
</feature>
<dbReference type="Proteomes" id="UP000253664">
    <property type="component" value="Unassembled WGS sequence"/>
</dbReference>
<dbReference type="SUPFAM" id="SSF54373">
    <property type="entry name" value="FAD-linked reductases, C-terminal domain"/>
    <property type="match status" value="1"/>
</dbReference>
<dbReference type="Gene3D" id="1.10.405.10">
    <property type="entry name" value="Guanine Nucleotide Dissociation Inhibitor, domain 1"/>
    <property type="match status" value="1"/>
</dbReference>
<evidence type="ECO:0000256" key="1">
    <source>
        <dbReference type="ARBA" id="ARBA00001974"/>
    </source>
</evidence>
<reference evidence="8 9" key="1">
    <citation type="journal article" date="2015" name="BMC Genomics">
        <title>Insights from the genome of Ophiocordyceps polyrhachis-furcata to pathogenicity and host specificity in insect fungi.</title>
        <authorList>
            <person name="Wichadakul D."/>
            <person name="Kobmoo N."/>
            <person name="Ingsriswang S."/>
            <person name="Tangphatsornruang S."/>
            <person name="Chantasingh D."/>
            <person name="Luangsa-ard J.J."/>
            <person name="Eurwilaichitr L."/>
        </authorList>
    </citation>
    <scope>NUCLEOTIDE SEQUENCE [LARGE SCALE GENOMIC DNA]</scope>
    <source>
        <strain evidence="8 9">BCC 54312</strain>
    </source>
</reference>
<protein>
    <recommendedName>
        <fullName evidence="6">Amine oxidase</fullName>
        <ecNumber evidence="6">1.4.3.-</ecNumber>
    </recommendedName>
</protein>
<evidence type="ECO:0000259" key="7">
    <source>
        <dbReference type="Pfam" id="PF01593"/>
    </source>
</evidence>
<dbReference type="InterPro" id="IPR001613">
    <property type="entry name" value="Flavin_amine_oxidase"/>
</dbReference>
<dbReference type="GO" id="GO:0097621">
    <property type="term" value="F:monoamine oxidase activity"/>
    <property type="evidence" value="ECO:0007669"/>
    <property type="project" value="UniProtKB-EC"/>
</dbReference>
<evidence type="ECO:0000313" key="9">
    <source>
        <dbReference type="Proteomes" id="UP000253664"/>
    </source>
</evidence>
<dbReference type="SUPFAM" id="SSF51905">
    <property type="entry name" value="FAD/NAD(P)-binding domain"/>
    <property type="match status" value="1"/>
</dbReference>
<evidence type="ECO:0000313" key="8">
    <source>
        <dbReference type="EMBL" id="RCI12200.1"/>
    </source>
</evidence>
<dbReference type="EMBL" id="LKCN02000007">
    <property type="protein sequence ID" value="RCI12200.1"/>
    <property type="molecule type" value="Genomic_DNA"/>
</dbReference>
<dbReference type="PANTHER" id="PTHR43563:SF14">
    <property type="entry name" value="AMINE OXIDASE"/>
    <property type="match status" value="1"/>
</dbReference>
<dbReference type="PRINTS" id="PR00757">
    <property type="entry name" value="AMINEOXDASEF"/>
</dbReference>
<dbReference type="Gene3D" id="3.50.50.60">
    <property type="entry name" value="FAD/NAD(P)-binding domain"/>
    <property type="match status" value="1"/>
</dbReference>
<name>A0A367LCQ0_9HYPO</name>
<evidence type="ECO:0000256" key="5">
    <source>
        <dbReference type="PIRSR" id="PIRSR601613-1"/>
    </source>
</evidence>
<dbReference type="STRING" id="1330021.A0A367LCQ0"/>
<dbReference type="PANTHER" id="PTHR43563">
    <property type="entry name" value="AMINE OXIDASE"/>
    <property type="match status" value="1"/>
</dbReference>
<comment type="catalytic activity">
    <reaction evidence="4">
        <text>a secondary aliphatic amine + O2 + H2O = a primary amine + an aldehyde + H2O2</text>
        <dbReference type="Rhea" id="RHEA:26414"/>
        <dbReference type="ChEBI" id="CHEBI:15377"/>
        <dbReference type="ChEBI" id="CHEBI:15379"/>
        <dbReference type="ChEBI" id="CHEBI:16240"/>
        <dbReference type="ChEBI" id="CHEBI:17478"/>
        <dbReference type="ChEBI" id="CHEBI:58855"/>
        <dbReference type="ChEBI" id="CHEBI:65296"/>
        <dbReference type="EC" id="1.4.3.4"/>
    </reaction>
</comment>